<keyword evidence="5 8" id="KW-1133">Transmembrane helix</keyword>
<keyword evidence="8" id="KW-0285">Flavoprotein</keyword>
<evidence type="ECO:0000256" key="8">
    <source>
        <dbReference type="HAMAP-Rule" id="MF_01207"/>
    </source>
</evidence>
<gene>
    <name evidence="8 10" type="primary">msrQ</name>
    <name evidence="10" type="ORF">ACFOMF_04985</name>
</gene>
<keyword evidence="11" id="KW-1185">Reference proteome</keyword>
<feature type="transmembrane region" description="Helical" evidence="8">
    <location>
        <begin position="170"/>
        <end position="189"/>
    </location>
</feature>
<evidence type="ECO:0000256" key="5">
    <source>
        <dbReference type="ARBA" id="ARBA00022989"/>
    </source>
</evidence>
<reference evidence="11" key="1">
    <citation type="journal article" date="2019" name="Int. J. Syst. Evol. Microbiol.">
        <title>The Global Catalogue of Microorganisms (GCM) 10K type strain sequencing project: providing services to taxonomists for standard genome sequencing and annotation.</title>
        <authorList>
            <consortium name="The Broad Institute Genomics Platform"/>
            <consortium name="The Broad Institute Genome Sequencing Center for Infectious Disease"/>
            <person name="Wu L."/>
            <person name="Ma J."/>
        </authorList>
    </citation>
    <scope>NUCLEOTIDE SEQUENCE [LARGE SCALE GENOMIC DNA]</scope>
    <source>
        <strain evidence="11">KCTC 42447</strain>
    </source>
</reference>
<evidence type="ECO:0000256" key="1">
    <source>
        <dbReference type="ARBA" id="ARBA00004141"/>
    </source>
</evidence>
<dbReference type="Pfam" id="PF01794">
    <property type="entry name" value="Ferric_reduct"/>
    <property type="match status" value="1"/>
</dbReference>
<keyword evidence="2 8" id="KW-0813">Transport</keyword>
<keyword evidence="8" id="KW-0249">Electron transport</keyword>
<feature type="transmembrane region" description="Helical" evidence="8">
    <location>
        <begin position="5"/>
        <end position="23"/>
    </location>
</feature>
<feature type="domain" description="Ferric oxidoreductase" evidence="9">
    <location>
        <begin position="47"/>
        <end position="155"/>
    </location>
</feature>
<keyword evidence="3 8" id="KW-0349">Heme</keyword>
<feature type="transmembrane region" description="Helical" evidence="8">
    <location>
        <begin position="109"/>
        <end position="127"/>
    </location>
</feature>
<accession>A0ABV7T451</accession>
<keyword evidence="8" id="KW-0288">FMN</keyword>
<keyword evidence="4 8" id="KW-0812">Transmembrane</keyword>
<organism evidence="10 11">
    <name type="scientific">Stutzerimonas tarimensis</name>
    <dbReference type="NCBI Taxonomy" id="1507735"/>
    <lineage>
        <taxon>Bacteria</taxon>
        <taxon>Pseudomonadati</taxon>
        <taxon>Pseudomonadota</taxon>
        <taxon>Gammaproteobacteria</taxon>
        <taxon>Pseudomonadales</taxon>
        <taxon>Pseudomonadaceae</taxon>
        <taxon>Stutzerimonas</taxon>
    </lineage>
</organism>
<feature type="transmembrane region" description="Helical" evidence="8">
    <location>
        <begin position="43"/>
        <end position="63"/>
    </location>
</feature>
<evidence type="ECO:0000256" key="7">
    <source>
        <dbReference type="ARBA" id="ARBA00023136"/>
    </source>
</evidence>
<proteinExistence type="inferred from homology"/>
<dbReference type="RefSeq" id="WP_386361833.1">
    <property type="nucleotide sequence ID" value="NZ_JBHRXZ010000015.1"/>
</dbReference>
<evidence type="ECO:0000256" key="3">
    <source>
        <dbReference type="ARBA" id="ARBA00022617"/>
    </source>
</evidence>
<evidence type="ECO:0000256" key="6">
    <source>
        <dbReference type="ARBA" id="ARBA00023004"/>
    </source>
</evidence>
<dbReference type="EMBL" id="JBHRXZ010000015">
    <property type="protein sequence ID" value="MFC3607132.1"/>
    <property type="molecule type" value="Genomic_DNA"/>
</dbReference>
<evidence type="ECO:0000256" key="4">
    <source>
        <dbReference type="ARBA" id="ARBA00022692"/>
    </source>
</evidence>
<sequence length="203" mass="22993">MAQRGWRLLVFIGTLSLPCYWLFEAAVGRLGPDPGKVLVDNLGNGSLVLLLLTLAMSPLNRLARWGGWMAVRRQLGLWSFTYASLHLAGYFIFMLGLELSRLIEETRERPYILVGLLAYLGLLALAFTSTRASMRRLGKRWKRIHQLIYPILSLALLHMLWVVRADAAAWALYAAAGALLIAMRIPGLTKWMNLSWKKSRNNR</sequence>
<dbReference type="InterPro" id="IPR013130">
    <property type="entry name" value="Fe3_Rdtase_TM_dom"/>
</dbReference>
<dbReference type="PANTHER" id="PTHR36964:SF1">
    <property type="entry name" value="PROTEIN-METHIONINE-SULFOXIDE REDUCTASE HEME-BINDING SUBUNIT MSRQ"/>
    <property type="match status" value="1"/>
</dbReference>
<dbReference type="InterPro" id="IPR022837">
    <property type="entry name" value="MsrQ-like"/>
</dbReference>
<dbReference type="HAMAP" id="MF_01207">
    <property type="entry name" value="MsrQ"/>
    <property type="match status" value="1"/>
</dbReference>
<keyword evidence="8" id="KW-0479">Metal-binding</keyword>
<keyword evidence="7 8" id="KW-0472">Membrane</keyword>
<protein>
    <recommendedName>
        <fullName evidence="8">Protein-methionine-sulfoxide reductase heme-binding subunit MsrQ</fullName>
    </recommendedName>
    <alternativeName>
        <fullName evidence="8">Flavocytochrome MsrQ</fullName>
    </alternativeName>
</protein>
<comment type="cofactor">
    <cofactor evidence="8">
        <name>heme b</name>
        <dbReference type="ChEBI" id="CHEBI:60344"/>
    </cofactor>
    <text evidence="8">Binds 1 heme b (iron(II)-protoporphyrin IX) group per subunit.</text>
</comment>
<comment type="subcellular location">
    <subcellularLocation>
        <location evidence="8">Cell membrane</location>
        <topology evidence="8">Multi-pass membrane protein</topology>
    </subcellularLocation>
    <subcellularLocation>
        <location evidence="1">Membrane</location>
        <topology evidence="1">Multi-pass membrane protein</topology>
    </subcellularLocation>
</comment>
<evidence type="ECO:0000313" key="11">
    <source>
        <dbReference type="Proteomes" id="UP001595630"/>
    </source>
</evidence>
<comment type="function">
    <text evidence="8">Part of the MsrPQ system that repairs oxidized periplasmic proteins containing methionine sulfoxide residues (Met-O), using respiratory chain electrons. Thus protects these proteins from oxidative-stress damage caused by reactive species of oxygen and chlorine generated by the host defense mechanisms. MsrPQ is essential for the maintenance of envelope integrity under bleach stress, rescuing a wide series of structurally unrelated periplasmic proteins from methionine oxidation. MsrQ provides electrons for reduction to the reductase catalytic subunit MsrP, using the quinone pool of the respiratory chain.</text>
</comment>
<feature type="transmembrane region" description="Helical" evidence="8">
    <location>
        <begin position="147"/>
        <end position="164"/>
    </location>
</feature>
<comment type="caution">
    <text evidence="10">The sequence shown here is derived from an EMBL/GenBank/DDBJ whole genome shotgun (WGS) entry which is preliminary data.</text>
</comment>
<keyword evidence="8" id="KW-1003">Cell membrane</keyword>
<keyword evidence="6 8" id="KW-0408">Iron</keyword>
<feature type="transmembrane region" description="Helical" evidence="8">
    <location>
        <begin position="75"/>
        <end position="97"/>
    </location>
</feature>
<comment type="subunit">
    <text evidence="8">Heterodimer of a catalytic subunit (MsrP) and a heme-binding subunit (MsrQ).</text>
</comment>
<evidence type="ECO:0000313" key="10">
    <source>
        <dbReference type="EMBL" id="MFC3607132.1"/>
    </source>
</evidence>
<name>A0ABV7T451_9GAMM</name>
<evidence type="ECO:0000259" key="9">
    <source>
        <dbReference type="Pfam" id="PF01794"/>
    </source>
</evidence>
<comment type="cofactor">
    <cofactor evidence="8">
        <name>FMN</name>
        <dbReference type="ChEBI" id="CHEBI:58210"/>
    </cofactor>
    <text evidence="8">Binds 1 FMN per subunit.</text>
</comment>
<dbReference type="PANTHER" id="PTHR36964">
    <property type="entry name" value="PROTEIN-METHIONINE-SULFOXIDE REDUCTASE HEME-BINDING SUBUNIT MSRQ"/>
    <property type="match status" value="1"/>
</dbReference>
<dbReference type="Proteomes" id="UP001595630">
    <property type="component" value="Unassembled WGS sequence"/>
</dbReference>
<comment type="similarity">
    <text evidence="8">Belongs to the MsrQ family.</text>
</comment>
<dbReference type="NCBIfam" id="NF003831">
    <property type="entry name" value="PRK05419.1-2"/>
    <property type="match status" value="1"/>
</dbReference>
<evidence type="ECO:0000256" key="2">
    <source>
        <dbReference type="ARBA" id="ARBA00022448"/>
    </source>
</evidence>